<sequence length="203" mass="23346">MKTNKELFLFDFDGLLVNTEEIYAQGWIHALKQEGKTISKNQLSKWCGQSSSATRQDFEQLFPEPGFYEKIYQKREEFIYCSLENGNLHLLPYAKEALSAIQKAHKKSRLVTGSKRKRVLDILRHFQIERFFDQIICDDDIHSSKPDPEGYLLGLKGFMRSEAIAFEDSTTGLLAAKRAGIEALQIPSPDYVTLECVLEYLKK</sequence>
<accession>A0A1U7NLS6</accession>
<dbReference type="PANTHER" id="PTHR18901">
    <property type="entry name" value="2-DEOXYGLUCOSE-6-PHOSPHATE PHOSPHATASE 2"/>
    <property type="match status" value="1"/>
</dbReference>
<dbReference type="PANTHER" id="PTHR18901:SF38">
    <property type="entry name" value="PSEUDOURIDINE-5'-PHOSPHATASE"/>
    <property type="match status" value="1"/>
</dbReference>
<dbReference type="InterPro" id="IPR036412">
    <property type="entry name" value="HAD-like_sf"/>
</dbReference>
<gene>
    <name evidence="1" type="ORF">BO225_07540</name>
</gene>
<dbReference type="SFLD" id="SFLDS00003">
    <property type="entry name" value="Haloacid_Dehalogenase"/>
    <property type="match status" value="1"/>
</dbReference>
<evidence type="ECO:0000313" key="2">
    <source>
        <dbReference type="Proteomes" id="UP000186705"/>
    </source>
</evidence>
<dbReference type="Gene3D" id="1.10.150.240">
    <property type="entry name" value="Putative phosphatase, domain 2"/>
    <property type="match status" value="1"/>
</dbReference>
<dbReference type="InterPro" id="IPR023198">
    <property type="entry name" value="PGP-like_dom2"/>
</dbReference>
<dbReference type="Gene3D" id="3.40.50.1000">
    <property type="entry name" value="HAD superfamily/HAD-like"/>
    <property type="match status" value="1"/>
</dbReference>
<dbReference type="SUPFAM" id="SSF56784">
    <property type="entry name" value="HAD-like"/>
    <property type="match status" value="1"/>
</dbReference>
<dbReference type="EMBL" id="MPKA01000078">
    <property type="protein sequence ID" value="OLU45943.1"/>
    <property type="molecule type" value="Genomic_DNA"/>
</dbReference>
<dbReference type="CDD" id="cd07505">
    <property type="entry name" value="HAD_BPGM-like"/>
    <property type="match status" value="1"/>
</dbReference>
<evidence type="ECO:0000313" key="1">
    <source>
        <dbReference type="EMBL" id="OLU45943.1"/>
    </source>
</evidence>
<reference evidence="1 2" key="1">
    <citation type="submission" date="2016-11" db="EMBL/GenBank/DDBJ databases">
        <title>Description of two novel members of the family Erysipelotrichaceae: Ileibacterium lipovorans gen. nov., sp. nov. and Dubosiella newyorkensis, gen. nov., sp. nov.</title>
        <authorList>
            <person name="Cox L.M."/>
            <person name="Sohn J."/>
            <person name="Tyrrell K.L."/>
            <person name="Citron D.M."/>
            <person name="Lawson P.A."/>
            <person name="Patel N.B."/>
            <person name="Iizumi T."/>
            <person name="Perez-Perez G.I."/>
            <person name="Goldstein E.J."/>
            <person name="Blaser M.J."/>
        </authorList>
    </citation>
    <scope>NUCLEOTIDE SEQUENCE [LARGE SCALE GENOMIC DNA]</scope>
    <source>
        <strain evidence="1 2">NYU-BL-A4</strain>
    </source>
</reference>
<dbReference type="STRING" id="1862672.BO225_07540"/>
<dbReference type="GeneID" id="78275790"/>
<dbReference type="SFLD" id="SFLDG01129">
    <property type="entry name" value="C1.5:_HAD__Beta-PGM__Phosphata"/>
    <property type="match status" value="1"/>
</dbReference>
<dbReference type="RefSeq" id="WP_076341657.1">
    <property type="nucleotide sequence ID" value="NZ_CAPDDE010000040.1"/>
</dbReference>
<keyword evidence="2" id="KW-1185">Reference proteome</keyword>
<name>A0A1U7NLS6_9FIRM</name>
<dbReference type="Proteomes" id="UP000186705">
    <property type="component" value="Unassembled WGS sequence"/>
</dbReference>
<dbReference type="Pfam" id="PF13419">
    <property type="entry name" value="HAD_2"/>
    <property type="match status" value="1"/>
</dbReference>
<organism evidence="1 2">
    <name type="scientific">Dubosiella newyorkensis</name>
    <dbReference type="NCBI Taxonomy" id="1862672"/>
    <lineage>
        <taxon>Bacteria</taxon>
        <taxon>Bacillati</taxon>
        <taxon>Bacillota</taxon>
        <taxon>Erysipelotrichia</taxon>
        <taxon>Erysipelotrichales</taxon>
        <taxon>Erysipelotrichaceae</taxon>
        <taxon>Dubosiella</taxon>
    </lineage>
</organism>
<dbReference type="NCBIfam" id="TIGR01509">
    <property type="entry name" value="HAD-SF-IA-v3"/>
    <property type="match status" value="1"/>
</dbReference>
<evidence type="ECO:0008006" key="3">
    <source>
        <dbReference type="Google" id="ProtNLM"/>
    </source>
</evidence>
<dbReference type="AlphaFoldDB" id="A0A1U7NLS6"/>
<protein>
    <recommendedName>
        <fullName evidence="3">Haloacid dehalogenase</fullName>
    </recommendedName>
</protein>
<dbReference type="InterPro" id="IPR023214">
    <property type="entry name" value="HAD_sf"/>
</dbReference>
<dbReference type="InterPro" id="IPR006439">
    <property type="entry name" value="HAD-SF_hydro_IA"/>
</dbReference>
<comment type="caution">
    <text evidence="1">The sequence shown here is derived from an EMBL/GenBank/DDBJ whole genome shotgun (WGS) entry which is preliminary data.</text>
</comment>
<dbReference type="OrthoDB" id="9797743at2"/>
<proteinExistence type="predicted"/>
<dbReference type="InterPro" id="IPR041492">
    <property type="entry name" value="HAD_2"/>
</dbReference>